<comment type="function">
    <text evidence="8 10 11">Involved in peptidoglycan biosynthesis. Transports lipid-linked peptidoglycan precursors from the inner to the outer leaflet of the cytoplasmic membrane.</text>
</comment>
<dbReference type="GO" id="GO:0005886">
    <property type="term" value="C:plasma membrane"/>
    <property type="evidence" value="ECO:0007669"/>
    <property type="project" value="UniProtKB-SubCell"/>
</dbReference>
<feature type="transmembrane region" description="Helical" evidence="10">
    <location>
        <begin position="282"/>
        <end position="303"/>
    </location>
</feature>
<feature type="transmembrane region" description="Helical" evidence="10">
    <location>
        <begin position="130"/>
        <end position="150"/>
    </location>
</feature>
<dbReference type="PANTHER" id="PTHR47019">
    <property type="entry name" value="LIPID II FLIPPASE MURJ"/>
    <property type="match status" value="1"/>
</dbReference>
<evidence type="ECO:0000313" key="12">
    <source>
        <dbReference type="EMBL" id="MXQ08628.1"/>
    </source>
</evidence>
<dbReference type="Proteomes" id="UP000480350">
    <property type="component" value="Unassembled WGS sequence"/>
</dbReference>
<dbReference type="GO" id="GO:0015648">
    <property type="term" value="F:lipid-linked peptidoglycan transporter activity"/>
    <property type="evidence" value="ECO:0007669"/>
    <property type="project" value="UniProtKB-UniRule"/>
</dbReference>
<dbReference type="GO" id="GO:0009252">
    <property type="term" value="P:peptidoglycan biosynthetic process"/>
    <property type="evidence" value="ECO:0007669"/>
    <property type="project" value="UniProtKB-UniRule"/>
</dbReference>
<feature type="transmembrane region" description="Helical" evidence="10">
    <location>
        <begin position="241"/>
        <end position="262"/>
    </location>
</feature>
<organism evidence="12 13">
    <name type="scientific">Kangsaoukella pontilimi</name>
    <dbReference type="NCBI Taxonomy" id="2691042"/>
    <lineage>
        <taxon>Bacteria</taxon>
        <taxon>Pseudomonadati</taxon>
        <taxon>Pseudomonadota</taxon>
        <taxon>Alphaproteobacteria</taxon>
        <taxon>Rhodobacterales</taxon>
        <taxon>Paracoccaceae</taxon>
        <taxon>Kangsaoukella</taxon>
    </lineage>
</organism>
<evidence type="ECO:0000256" key="10">
    <source>
        <dbReference type="HAMAP-Rule" id="MF_02078"/>
    </source>
</evidence>
<keyword evidence="2 10" id="KW-1003">Cell membrane</keyword>
<reference evidence="12 13" key="2">
    <citation type="submission" date="2020-03" db="EMBL/GenBank/DDBJ databases">
        <title>Kangsaoukella pontilimi gen. nov., sp. nov., a new member of the family Rhodobacteraceae isolated from a tidal mudflat.</title>
        <authorList>
            <person name="Kim I.S."/>
        </authorList>
    </citation>
    <scope>NUCLEOTIDE SEQUENCE [LARGE SCALE GENOMIC DNA]</scope>
    <source>
        <strain evidence="12 13">GH1-50</strain>
    </source>
</reference>
<dbReference type="PANTHER" id="PTHR47019:SF1">
    <property type="entry name" value="LIPID II FLIPPASE MURJ"/>
    <property type="match status" value="1"/>
</dbReference>
<evidence type="ECO:0000256" key="5">
    <source>
        <dbReference type="ARBA" id="ARBA00022984"/>
    </source>
</evidence>
<comment type="similarity">
    <text evidence="9 10 11">Belongs to the MurJ/MviN family.</text>
</comment>
<feature type="transmembrane region" description="Helical" evidence="10">
    <location>
        <begin position="394"/>
        <end position="412"/>
    </location>
</feature>
<feature type="transmembrane region" description="Helical" evidence="10">
    <location>
        <begin position="324"/>
        <end position="348"/>
    </location>
</feature>
<dbReference type="GO" id="GO:0008360">
    <property type="term" value="P:regulation of cell shape"/>
    <property type="evidence" value="ECO:0007669"/>
    <property type="project" value="UniProtKB-UniRule"/>
</dbReference>
<evidence type="ECO:0000256" key="3">
    <source>
        <dbReference type="ARBA" id="ARBA00022692"/>
    </source>
</evidence>
<feature type="transmembrane region" description="Helical" evidence="10">
    <location>
        <begin position="88"/>
        <end position="110"/>
    </location>
</feature>
<keyword evidence="10 11" id="KW-0961">Cell wall biogenesis/degradation</keyword>
<name>A0A7C9IGX8_9RHOB</name>
<keyword evidence="4 10" id="KW-0133">Cell shape</keyword>
<feature type="transmembrane region" description="Helical" evidence="10">
    <location>
        <begin position="157"/>
        <end position="176"/>
    </location>
</feature>
<evidence type="ECO:0000256" key="7">
    <source>
        <dbReference type="ARBA" id="ARBA00023136"/>
    </source>
</evidence>
<proteinExistence type="inferred from homology"/>
<feature type="transmembrane region" description="Helical" evidence="10">
    <location>
        <begin position="489"/>
        <end position="513"/>
    </location>
</feature>
<dbReference type="PRINTS" id="PR01806">
    <property type="entry name" value="VIRFACTRMVIN"/>
</dbReference>
<reference evidence="12 13" key="1">
    <citation type="submission" date="2019-12" db="EMBL/GenBank/DDBJ databases">
        <authorList>
            <person name="Lee S.D."/>
        </authorList>
    </citation>
    <scope>NUCLEOTIDE SEQUENCE [LARGE SCALE GENOMIC DNA]</scope>
    <source>
        <strain evidence="12 13">GH1-50</strain>
    </source>
</reference>
<gene>
    <name evidence="10 12" type="primary">murJ</name>
    <name evidence="12" type="ORF">GQ651_12300</name>
</gene>
<keyword evidence="10 11" id="KW-0813">Transport</keyword>
<dbReference type="RefSeq" id="WP_160764542.1">
    <property type="nucleotide sequence ID" value="NZ_WUPT01000002.1"/>
</dbReference>
<comment type="pathway">
    <text evidence="10">Cell wall biogenesis; peptidoglycan biosynthesis.</text>
</comment>
<evidence type="ECO:0000256" key="1">
    <source>
        <dbReference type="ARBA" id="ARBA00004651"/>
    </source>
</evidence>
<evidence type="ECO:0000256" key="11">
    <source>
        <dbReference type="PIRNR" id="PIRNR002869"/>
    </source>
</evidence>
<feature type="transmembrane region" description="Helical" evidence="10">
    <location>
        <begin position="196"/>
        <end position="220"/>
    </location>
</feature>
<dbReference type="InterPro" id="IPR004268">
    <property type="entry name" value="MurJ"/>
</dbReference>
<dbReference type="CDD" id="cd13123">
    <property type="entry name" value="MATE_MurJ_like"/>
    <property type="match status" value="1"/>
</dbReference>
<dbReference type="PIRSF" id="PIRSF002869">
    <property type="entry name" value="MviN"/>
    <property type="match status" value="1"/>
</dbReference>
<dbReference type="NCBIfam" id="TIGR01695">
    <property type="entry name" value="murJ_mviN"/>
    <property type="match status" value="1"/>
</dbReference>
<keyword evidence="3 10" id="KW-0812">Transmembrane</keyword>
<keyword evidence="7 10" id="KW-0472">Membrane</keyword>
<dbReference type="GO" id="GO:0034204">
    <property type="term" value="P:lipid translocation"/>
    <property type="evidence" value="ECO:0007669"/>
    <property type="project" value="TreeGrafter"/>
</dbReference>
<feature type="transmembrane region" description="Helical" evidence="10">
    <location>
        <begin position="360"/>
        <end position="382"/>
    </location>
</feature>
<protein>
    <recommendedName>
        <fullName evidence="10">Probable lipid II flippase MurJ</fullName>
    </recommendedName>
</protein>
<dbReference type="EMBL" id="WUPT01000002">
    <property type="protein sequence ID" value="MXQ08628.1"/>
    <property type="molecule type" value="Genomic_DNA"/>
</dbReference>
<feature type="transmembrane region" description="Helical" evidence="10">
    <location>
        <begin position="457"/>
        <end position="477"/>
    </location>
</feature>
<comment type="subcellular location">
    <subcellularLocation>
        <location evidence="10">Cell inner membrane</location>
        <topology evidence="10">Multi-pass membrane protein</topology>
    </subcellularLocation>
    <subcellularLocation>
        <location evidence="1">Cell membrane</location>
        <topology evidence="1">Multi-pass membrane protein</topology>
    </subcellularLocation>
</comment>
<dbReference type="GO" id="GO:0071555">
    <property type="term" value="P:cell wall organization"/>
    <property type="evidence" value="ECO:0007669"/>
    <property type="project" value="UniProtKB-UniRule"/>
</dbReference>
<dbReference type="UniPathway" id="UPA00219"/>
<keyword evidence="6 10" id="KW-1133">Transmembrane helix</keyword>
<evidence type="ECO:0000256" key="4">
    <source>
        <dbReference type="ARBA" id="ARBA00022960"/>
    </source>
</evidence>
<evidence type="ECO:0000313" key="13">
    <source>
        <dbReference type="Proteomes" id="UP000480350"/>
    </source>
</evidence>
<evidence type="ECO:0000256" key="9">
    <source>
        <dbReference type="ARBA" id="ARBA00061532"/>
    </source>
</evidence>
<sequence length="524" mass="55215">MAPIGLARGFMTVGLWTLLSRIFGFIRDILIAAWMGTGPVAEAFLVAFALPNMFRRFFAEGAFNMAFVPMFSKKLQAGEGAQSFARDAFAGLAAILILFTILATIFMPWLVLAMASGFVGDPRFEMTVTLGRIVFVYILFISLAALLSGVLNASGRFIAAAAAPVLLNIILIGTMIGVETGVITGTFINPAQDGAAFGSALAVGVVVAGIAQLALVWWAAARAGFPLRPKRPVWTPELKRLAVIAAPAALAGGVVQVNLLVGRQVASFFDSAIAWLSYADRLYQLPLGVVGIAIGIVLLPDLSRRLQAEDTAGGKNAFNRAGEMSLALAVPSAVALLVIPVTLVEVLFQRGAFGADDTAATALACAIYGLGLPAFVLQKVVQPLYFAREDTKRPFLYALVALFVNAGVAIGLAPVIGFMAAAIGTTIAGWAMLFLLWRGSRAMGDAAVTDERFRKRVWRIVGASAVMGAALWVGQFTLSPLIETPGLKFVGLAILVSIGIAVYATVGLAIGAFQKSDLKAAFRR</sequence>
<keyword evidence="13" id="KW-1185">Reference proteome</keyword>
<dbReference type="Pfam" id="PF03023">
    <property type="entry name" value="MurJ"/>
    <property type="match status" value="1"/>
</dbReference>
<evidence type="ECO:0000256" key="8">
    <source>
        <dbReference type="ARBA" id="ARBA00060041"/>
    </source>
</evidence>
<dbReference type="InterPro" id="IPR051050">
    <property type="entry name" value="Lipid_II_flippase_MurJ/MviN"/>
</dbReference>
<feature type="transmembrane region" description="Helical" evidence="10">
    <location>
        <begin position="418"/>
        <end position="437"/>
    </location>
</feature>
<comment type="caution">
    <text evidence="12">The sequence shown here is derived from an EMBL/GenBank/DDBJ whole genome shotgun (WGS) entry which is preliminary data.</text>
</comment>
<keyword evidence="10" id="KW-0997">Cell inner membrane</keyword>
<dbReference type="AlphaFoldDB" id="A0A7C9IGX8"/>
<evidence type="ECO:0000256" key="2">
    <source>
        <dbReference type="ARBA" id="ARBA00022475"/>
    </source>
</evidence>
<dbReference type="HAMAP" id="MF_02078">
    <property type="entry name" value="MurJ_MviN"/>
    <property type="match status" value="1"/>
</dbReference>
<evidence type="ECO:0000256" key="6">
    <source>
        <dbReference type="ARBA" id="ARBA00022989"/>
    </source>
</evidence>
<feature type="transmembrane region" description="Helical" evidence="10">
    <location>
        <begin position="31"/>
        <end position="51"/>
    </location>
</feature>
<accession>A0A7C9IGX8</accession>
<keyword evidence="5 10" id="KW-0573">Peptidoglycan synthesis</keyword>